<reference evidence="1" key="1">
    <citation type="journal article" date="2013" name="PLoS ONE">
        <title>Direct detection of alternative open reading frames translation products in human significantly expands the proteome.</title>
        <authorList>
            <person name="Vanderperre B."/>
            <person name="Lucier J.-F."/>
            <person name="Motard J."/>
            <person name="Tremblay G."/>
            <person name="Vanderperre S."/>
            <person name="Wisztorski M."/>
            <person name="Salzet M."/>
            <person name="Boisvert F.-M."/>
            <person name="Roucou X."/>
        </authorList>
    </citation>
    <scope>NUCLEOTIDE SEQUENCE</scope>
</reference>
<name>L8E7N0_HUMAN</name>
<organism evidence="1">
    <name type="scientific">Homo sapiens</name>
    <name type="common">Human</name>
    <dbReference type="NCBI Taxonomy" id="9606"/>
    <lineage>
        <taxon>Eukaryota</taxon>
        <taxon>Metazoa</taxon>
        <taxon>Chordata</taxon>
        <taxon>Craniata</taxon>
        <taxon>Vertebrata</taxon>
        <taxon>Euteleostomi</taxon>
        <taxon>Mammalia</taxon>
        <taxon>Eutheria</taxon>
        <taxon>Euarchontoglires</taxon>
        <taxon>Primates</taxon>
        <taxon>Haplorrhini</taxon>
        <taxon>Catarrhini</taxon>
        <taxon>Hominidae</taxon>
        <taxon>Homo</taxon>
    </lineage>
</organism>
<dbReference type="OrthoDB" id="1938156at2759"/>
<dbReference type="ChiTaRS" id="CLGN">
    <property type="organism name" value="human"/>
</dbReference>
<evidence type="ECO:0000313" key="1">
    <source>
        <dbReference type="EMBL" id="CCQ43260.1"/>
    </source>
</evidence>
<sequence length="46" mass="5208">MMNQNLSLILMLKNLMTGMKTRMENGRHLRFLIQHVGLGVVSGNLP</sequence>
<protein>
    <submittedName>
        <fullName evidence="1">Alternative protein CLGN</fullName>
    </submittedName>
</protein>
<dbReference type="AlphaFoldDB" id="L8E7N0"/>
<accession>L8E7N0</accession>
<dbReference type="EMBL" id="HF583763">
    <property type="protein sequence ID" value="CCQ43260.1"/>
    <property type="molecule type" value="Genomic_DNA"/>
</dbReference>
<proteinExistence type="predicted"/>
<gene>
    <name evidence="1" type="primary">CLGN</name>
</gene>